<sequence>MTPIPSPVSDRFRSVEILVGVYLVAVFGLTAVLVGVWLPIEWTVPTLAVVAAVLLVPFWPAIRRAAPGSTRPN</sequence>
<feature type="transmembrane region" description="Helical" evidence="1">
    <location>
        <begin position="44"/>
        <end position="62"/>
    </location>
</feature>
<proteinExistence type="predicted"/>
<dbReference type="RefSeq" id="WP_050024521.1">
    <property type="nucleotide sequence ID" value="NZ_JNFH02000022.1"/>
</dbReference>
<keyword evidence="1" id="KW-0472">Membrane</keyword>
<keyword evidence="1" id="KW-0812">Transmembrane</keyword>
<keyword evidence="1" id="KW-1133">Transmembrane helix</keyword>
<dbReference type="OrthoDB" id="324856at2157"/>
<accession>A0A081ET90</accession>
<comment type="caution">
    <text evidence="2">The sequence shown here is derived from an EMBL/GenBank/DDBJ whole genome shotgun (WGS) entry which is preliminary data.</text>
</comment>
<reference evidence="2 3" key="1">
    <citation type="journal article" date="2015" name="Genome Announc.">
        <title>Draft genome sequence of a Halorubrum H3 strain isolated from the burlinskoye salt lake (Altai Krai, Russia).</title>
        <authorList>
            <person name="Rozanov A.S."/>
            <person name="Bryanskaya A.V."/>
            <person name="Malup T.K."/>
            <person name="Kotenko A.V."/>
            <person name="Peltek S.E."/>
        </authorList>
    </citation>
    <scope>NUCLEOTIDE SEQUENCE [LARGE SCALE GENOMIC DNA]</scope>
    <source>
        <strain evidence="2 3">H3</strain>
    </source>
</reference>
<evidence type="ECO:0000313" key="3">
    <source>
        <dbReference type="Proteomes" id="UP000053331"/>
    </source>
</evidence>
<organism evidence="2 3">
    <name type="scientific">Halorubrum saccharovorum</name>
    <dbReference type="NCBI Taxonomy" id="2248"/>
    <lineage>
        <taxon>Archaea</taxon>
        <taxon>Methanobacteriati</taxon>
        <taxon>Methanobacteriota</taxon>
        <taxon>Stenosarchaea group</taxon>
        <taxon>Halobacteria</taxon>
        <taxon>Halobacteriales</taxon>
        <taxon>Haloferacaceae</taxon>
        <taxon>Halorubrum</taxon>
    </lineage>
</organism>
<dbReference type="Proteomes" id="UP000053331">
    <property type="component" value="Unassembled WGS sequence"/>
</dbReference>
<evidence type="ECO:0000256" key="1">
    <source>
        <dbReference type="SAM" id="Phobius"/>
    </source>
</evidence>
<dbReference type="AlphaFoldDB" id="A0A081ET90"/>
<evidence type="ECO:0000313" key="2">
    <source>
        <dbReference type="EMBL" id="KDS90628.1"/>
    </source>
</evidence>
<protein>
    <submittedName>
        <fullName evidence="2">Uncharacterized protein</fullName>
    </submittedName>
</protein>
<feature type="transmembrane region" description="Helical" evidence="1">
    <location>
        <begin position="17"/>
        <end position="38"/>
    </location>
</feature>
<gene>
    <name evidence="2" type="ORF">FK85_12010</name>
</gene>
<keyword evidence="3" id="KW-1185">Reference proteome</keyword>
<name>A0A081ET90_9EURY</name>
<dbReference type="EMBL" id="JNFH02000022">
    <property type="protein sequence ID" value="KDS90628.1"/>
    <property type="molecule type" value="Genomic_DNA"/>
</dbReference>